<evidence type="ECO:0000256" key="8">
    <source>
        <dbReference type="ARBA" id="ARBA00023242"/>
    </source>
</evidence>
<evidence type="ECO:0000256" key="2">
    <source>
        <dbReference type="ARBA" id="ARBA00009801"/>
    </source>
</evidence>
<evidence type="ECO:0000313" key="11">
    <source>
        <dbReference type="Proteomes" id="UP000593567"/>
    </source>
</evidence>
<evidence type="ECO:0000256" key="5">
    <source>
        <dbReference type="ARBA" id="ARBA00022552"/>
    </source>
</evidence>
<evidence type="ECO:0000256" key="6">
    <source>
        <dbReference type="ARBA" id="ARBA00022553"/>
    </source>
</evidence>
<dbReference type="Gene3D" id="2.40.10.230">
    <property type="entry name" value="Probable tRNA pseudouridine synthase domain"/>
    <property type="match status" value="1"/>
</dbReference>
<dbReference type="GO" id="GO:0006364">
    <property type="term" value="P:rRNA processing"/>
    <property type="evidence" value="ECO:0007669"/>
    <property type="project" value="UniProtKB-KW"/>
</dbReference>
<dbReference type="OrthoDB" id="21550at2759"/>
<name>A0A7J7KIJ5_BUGNE</name>
<feature type="compositionally biased region" description="Polar residues" evidence="9">
    <location>
        <begin position="19"/>
        <end position="45"/>
    </location>
</feature>
<keyword evidence="8" id="KW-0539">Nucleus</keyword>
<evidence type="ECO:0000256" key="9">
    <source>
        <dbReference type="SAM" id="MobiDB-lite"/>
    </source>
</evidence>
<dbReference type="InterPro" id="IPR007504">
    <property type="entry name" value="H/ACA_rnp_Gar1/Naf1"/>
</dbReference>
<keyword evidence="6" id="KW-0597">Phosphoprotein</keyword>
<evidence type="ECO:0000256" key="3">
    <source>
        <dbReference type="ARBA" id="ARBA00021438"/>
    </source>
</evidence>
<feature type="compositionally biased region" description="Basic residues" evidence="9">
    <location>
        <begin position="227"/>
        <end position="236"/>
    </location>
</feature>
<dbReference type="PANTHER" id="PTHR31633">
    <property type="entry name" value="H/ACA RIBONUCLEOPROTEIN COMPLEX NON-CORE SUBUNIT NAF1"/>
    <property type="match status" value="1"/>
</dbReference>
<accession>A0A7J7KIJ5</accession>
<dbReference type="AlphaFoldDB" id="A0A7J7KIJ5"/>
<feature type="compositionally biased region" description="Basic residues" evidence="9">
    <location>
        <begin position="260"/>
        <end position="270"/>
    </location>
</feature>
<dbReference type="InterPro" id="IPR038664">
    <property type="entry name" value="Gar1/Naf1_Cbf5-bd_sf"/>
</dbReference>
<dbReference type="PANTHER" id="PTHR31633:SF1">
    <property type="entry name" value="H_ACA RIBONUCLEOPROTEIN COMPLEX NON-CORE SUBUNIT NAF1"/>
    <property type="match status" value="1"/>
</dbReference>
<dbReference type="GO" id="GO:0003723">
    <property type="term" value="F:RNA binding"/>
    <property type="evidence" value="ECO:0007669"/>
    <property type="project" value="UniProtKB-KW"/>
</dbReference>
<dbReference type="Proteomes" id="UP000593567">
    <property type="component" value="Unassembled WGS sequence"/>
</dbReference>
<feature type="region of interest" description="Disordered" evidence="9">
    <location>
        <begin position="219"/>
        <end position="278"/>
    </location>
</feature>
<dbReference type="EMBL" id="VXIV02000403">
    <property type="protein sequence ID" value="KAF6038522.1"/>
    <property type="molecule type" value="Genomic_DNA"/>
</dbReference>
<evidence type="ECO:0000256" key="7">
    <source>
        <dbReference type="ARBA" id="ARBA00022884"/>
    </source>
</evidence>
<feature type="compositionally biased region" description="Basic and acidic residues" evidence="9">
    <location>
        <begin position="246"/>
        <end position="258"/>
    </location>
</feature>
<evidence type="ECO:0000313" key="10">
    <source>
        <dbReference type="EMBL" id="KAF6038522.1"/>
    </source>
</evidence>
<comment type="similarity">
    <text evidence="2">Belongs to the NAF1 family.</text>
</comment>
<dbReference type="SUPFAM" id="SSF50447">
    <property type="entry name" value="Translation proteins"/>
    <property type="match status" value="1"/>
</dbReference>
<proteinExistence type="inferred from homology"/>
<dbReference type="InterPro" id="IPR040309">
    <property type="entry name" value="Naf1"/>
</dbReference>
<evidence type="ECO:0000256" key="4">
    <source>
        <dbReference type="ARBA" id="ARBA00022517"/>
    </source>
</evidence>
<organism evidence="10 11">
    <name type="scientific">Bugula neritina</name>
    <name type="common">Brown bryozoan</name>
    <name type="synonym">Sertularia neritina</name>
    <dbReference type="NCBI Taxonomy" id="10212"/>
    <lineage>
        <taxon>Eukaryota</taxon>
        <taxon>Metazoa</taxon>
        <taxon>Spiralia</taxon>
        <taxon>Lophotrochozoa</taxon>
        <taxon>Bryozoa</taxon>
        <taxon>Gymnolaemata</taxon>
        <taxon>Cheilostomatida</taxon>
        <taxon>Flustrina</taxon>
        <taxon>Buguloidea</taxon>
        <taxon>Bugulidae</taxon>
        <taxon>Bugula</taxon>
    </lineage>
</organism>
<sequence length="380" mass="42627">MQEPMQSDCGVSDKPPSKTFDSSVNEKVASSSLATSDLQSFSEMQQQERDDVSDVESSSTSEDESSVVELNVKVEVTDVVDEPIKSKVGPTVPGEITLYDLPPIEDLKIAIDENVELVELGVVMNIVDCLVIIKANPGTPALDEDTALFSVERKCVGKVFETFGPVICPFYSIRYNSVEDIIVSDVKVTQTIFYAPKEEKSLTTYVFVDRLRNHIDYSDDEQERNAKAKLRSKNRKPTVENTEGGDNFKKSRHSDAPFHRPSHRGAHRTPRPAAMSHHSAFRPMAPHNTFSGPPCYPAPPPNMGGHYWHPYSASGSTWRPQAMPRWSAPYYNYDWSSYGSPWTQQDSQYYCETPPKPPTFVDTRYVQQADYNTPPPDSTQ</sequence>
<gene>
    <name evidence="10" type="ORF">EB796_003179</name>
</gene>
<feature type="region of interest" description="Disordered" evidence="9">
    <location>
        <begin position="1"/>
        <end position="67"/>
    </location>
</feature>
<dbReference type="GO" id="GO:0005634">
    <property type="term" value="C:nucleus"/>
    <property type="evidence" value="ECO:0007669"/>
    <property type="project" value="UniProtKB-SubCell"/>
</dbReference>
<evidence type="ECO:0000256" key="1">
    <source>
        <dbReference type="ARBA" id="ARBA00004123"/>
    </source>
</evidence>
<keyword evidence="5" id="KW-0698">rRNA processing</keyword>
<protein>
    <recommendedName>
        <fullName evidence="3">H/ACA ribonucleoprotein complex non-core subunit NAF1</fullName>
    </recommendedName>
</protein>
<comment type="caution">
    <text evidence="10">The sequence shown here is derived from an EMBL/GenBank/DDBJ whole genome shotgun (WGS) entry which is preliminary data.</text>
</comment>
<dbReference type="GO" id="GO:0005732">
    <property type="term" value="C:sno(s)RNA-containing ribonucleoprotein complex"/>
    <property type="evidence" value="ECO:0007669"/>
    <property type="project" value="InterPro"/>
</dbReference>
<keyword evidence="4" id="KW-0690">Ribosome biogenesis</keyword>
<reference evidence="10" key="1">
    <citation type="submission" date="2020-06" db="EMBL/GenBank/DDBJ databases">
        <title>Draft genome of Bugula neritina, a colonial animal packing powerful symbionts and potential medicines.</title>
        <authorList>
            <person name="Rayko M."/>
        </authorList>
    </citation>
    <scope>NUCLEOTIDE SEQUENCE [LARGE SCALE GENOMIC DNA]</scope>
    <source>
        <strain evidence="10">Kwan_BN1</strain>
    </source>
</reference>
<dbReference type="GO" id="GO:0000493">
    <property type="term" value="P:box H/ACA snoRNP assembly"/>
    <property type="evidence" value="ECO:0007669"/>
    <property type="project" value="InterPro"/>
</dbReference>
<keyword evidence="11" id="KW-1185">Reference proteome</keyword>
<dbReference type="InterPro" id="IPR009000">
    <property type="entry name" value="Transl_B-barrel_sf"/>
</dbReference>
<comment type="subcellular location">
    <subcellularLocation>
        <location evidence="1">Nucleus</location>
    </subcellularLocation>
</comment>
<dbReference type="GO" id="GO:0043489">
    <property type="term" value="P:RNA stabilization"/>
    <property type="evidence" value="ECO:0007669"/>
    <property type="project" value="UniProtKB-ARBA"/>
</dbReference>
<dbReference type="Pfam" id="PF04410">
    <property type="entry name" value="Gar1"/>
    <property type="match status" value="1"/>
</dbReference>
<dbReference type="FunFam" id="2.40.10.230:FF:000002">
    <property type="entry name" value="H/ACA ribonucleoprotein complex non-core subunit NAF1"/>
    <property type="match status" value="1"/>
</dbReference>
<dbReference type="GO" id="GO:0001522">
    <property type="term" value="P:pseudouridine synthesis"/>
    <property type="evidence" value="ECO:0007669"/>
    <property type="project" value="InterPro"/>
</dbReference>
<keyword evidence="7" id="KW-0694">RNA-binding</keyword>